<comment type="caution">
    <text evidence="1">The sequence shown here is derived from an EMBL/GenBank/DDBJ whole genome shotgun (WGS) entry which is preliminary data.</text>
</comment>
<accession>A0A163G900</accession>
<gene>
    <name evidence="1" type="ORF">AWU65_02080</name>
</gene>
<name>A0A163G900_9BACL</name>
<dbReference type="OrthoDB" id="2601850at2"/>
<dbReference type="EMBL" id="LWMH01000001">
    <property type="protein sequence ID" value="KZS44802.1"/>
    <property type="molecule type" value="Genomic_DNA"/>
</dbReference>
<reference evidence="1" key="1">
    <citation type="journal article" date="2016" name="Genome Announc.">
        <title>Draft genomes of two strains of Paenibacillus glucanolyticus with capability to degrade lignocellulose.</title>
        <authorList>
            <person name="Mathews S.L."/>
            <person name="Pawlak J."/>
            <person name="Grunden A.M."/>
        </authorList>
    </citation>
    <scope>NUCLEOTIDE SEQUENCE [LARGE SCALE GENOMIC DNA]</scope>
    <source>
        <strain evidence="1">SLM1</strain>
    </source>
</reference>
<dbReference type="RefSeq" id="WP_063477385.1">
    <property type="nucleotide sequence ID" value="NZ_JBCMWP010000019.1"/>
</dbReference>
<dbReference type="Gene3D" id="1.10.260.40">
    <property type="entry name" value="lambda repressor-like DNA-binding domains"/>
    <property type="match status" value="1"/>
</dbReference>
<evidence type="ECO:0000313" key="1">
    <source>
        <dbReference type="EMBL" id="KZS44802.1"/>
    </source>
</evidence>
<dbReference type="SUPFAM" id="SSF47413">
    <property type="entry name" value="lambda repressor-like DNA-binding domains"/>
    <property type="match status" value="1"/>
</dbReference>
<dbReference type="CDD" id="cd00093">
    <property type="entry name" value="HTH_XRE"/>
    <property type="match status" value="1"/>
</dbReference>
<dbReference type="InterPro" id="IPR010982">
    <property type="entry name" value="Lambda_DNA-bd_dom_sf"/>
</dbReference>
<sequence length="169" mass="19821">MNRTKASESMKQLRQERRANDQCAQCELHSTTYLCVFCKASRDFRKELRIHYRMNNNLCLNCGRAPQFEESLCEKCFIKKKEKYPNRPIRKLKKWKITNHILYNLMMEKSCSTSDLAKHVGVSERSVLKWIFENAIPNENNAKVAADFFGMKPGQLFPTHSTFDSEETT</sequence>
<dbReference type="Proteomes" id="UP000076796">
    <property type="component" value="Unassembled WGS sequence"/>
</dbReference>
<keyword evidence="2" id="KW-1185">Reference proteome</keyword>
<protein>
    <submittedName>
        <fullName evidence="1">Uncharacterized protein</fullName>
    </submittedName>
</protein>
<organism evidence="1 2">
    <name type="scientific">Paenibacillus glucanolyticus</name>
    <dbReference type="NCBI Taxonomy" id="59843"/>
    <lineage>
        <taxon>Bacteria</taxon>
        <taxon>Bacillati</taxon>
        <taxon>Bacillota</taxon>
        <taxon>Bacilli</taxon>
        <taxon>Bacillales</taxon>
        <taxon>Paenibacillaceae</taxon>
        <taxon>Paenibacillus</taxon>
    </lineage>
</organism>
<dbReference type="GO" id="GO:0003677">
    <property type="term" value="F:DNA binding"/>
    <property type="evidence" value="ECO:0007669"/>
    <property type="project" value="InterPro"/>
</dbReference>
<evidence type="ECO:0000313" key="2">
    <source>
        <dbReference type="Proteomes" id="UP000076796"/>
    </source>
</evidence>
<dbReference type="AlphaFoldDB" id="A0A163G900"/>
<dbReference type="InterPro" id="IPR001387">
    <property type="entry name" value="Cro/C1-type_HTH"/>
</dbReference>
<proteinExistence type="predicted"/>